<reference evidence="2 3" key="1">
    <citation type="submission" date="2015-07" db="EMBL/GenBank/DDBJ databases">
        <title>The genome of Melipona quadrifasciata.</title>
        <authorList>
            <person name="Pan H."/>
            <person name="Kapheim K."/>
        </authorList>
    </citation>
    <scope>NUCLEOTIDE SEQUENCE [LARGE SCALE GENOMIC DNA]</scope>
    <source>
        <strain evidence="2">0111107301</strain>
        <tissue evidence="2">Whole body</tissue>
    </source>
</reference>
<dbReference type="Proteomes" id="UP000053105">
    <property type="component" value="Unassembled WGS sequence"/>
</dbReference>
<evidence type="ECO:0000256" key="1">
    <source>
        <dbReference type="SAM" id="MobiDB-lite"/>
    </source>
</evidence>
<organism evidence="2 3">
    <name type="scientific">Melipona quadrifasciata</name>
    <dbReference type="NCBI Taxonomy" id="166423"/>
    <lineage>
        <taxon>Eukaryota</taxon>
        <taxon>Metazoa</taxon>
        <taxon>Ecdysozoa</taxon>
        <taxon>Arthropoda</taxon>
        <taxon>Hexapoda</taxon>
        <taxon>Insecta</taxon>
        <taxon>Pterygota</taxon>
        <taxon>Neoptera</taxon>
        <taxon>Endopterygota</taxon>
        <taxon>Hymenoptera</taxon>
        <taxon>Apocrita</taxon>
        <taxon>Aculeata</taxon>
        <taxon>Apoidea</taxon>
        <taxon>Anthophila</taxon>
        <taxon>Apidae</taxon>
        <taxon>Melipona</taxon>
    </lineage>
</organism>
<name>A0A0N0BIZ9_9HYME</name>
<sequence length="204" mass="22834">MKEVTRGWHSSERECKQHRQMVLLTVPPPRGIPGTSVHWRKKIERVRRGEDERRGNGKREEERKRGGTIDIAWVDVQRCGRTAASCAVELHQRTTVLAIVRLPVQPLVSSPAVVVVVVAVCGGLAYARMHRGPSSMGIIVPESSAVHCKHQTLGYYSHRVEEVLATGPVRQTSTSDEEEEIERRVTDTMDSSASGYRDRYGVQV</sequence>
<keyword evidence="3" id="KW-1185">Reference proteome</keyword>
<accession>A0A0N0BIZ9</accession>
<evidence type="ECO:0000313" key="2">
    <source>
        <dbReference type="EMBL" id="KOX78434.1"/>
    </source>
</evidence>
<dbReference type="AlphaFoldDB" id="A0A0N0BIZ9"/>
<proteinExistence type="predicted"/>
<feature type="region of interest" description="Disordered" evidence="1">
    <location>
        <begin position="169"/>
        <end position="204"/>
    </location>
</feature>
<dbReference type="EMBL" id="KQ435724">
    <property type="protein sequence ID" value="KOX78434.1"/>
    <property type="molecule type" value="Genomic_DNA"/>
</dbReference>
<protein>
    <submittedName>
        <fullName evidence="2">Uncharacterized protein</fullName>
    </submittedName>
</protein>
<evidence type="ECO:0000313" key="3">
    <source>
        <dbReference type="Proteomes" id="UP000053105"/>
    </source>
</evidence>
<gene>
    <name evidence="2" type="ORF">WN51_07841</name>
</gene>